<accession>A0A022RNG6</accession>
<gene>
    <name evidence="2" type="ORF">MIMGU_mgv1a023710mg</name>
</gene>
<keyword evidence="3" id="KW-1185">Reference proteome</keyword>
<dbReference type="Proteomes" id="UP000030748">
    <property type="component" value="Unassembled WGS sequence"/>
</dbReference>
<dbReference type="Gene3D" id="1.10.10.10">
    <property type="entry name" value="Winged helix-like DNA-binding domain superfamily/Winged helix DNA-binding domain"/>
    <property type="match status" value="1"/>
</dbReference>
<organism evidence="2 3">
    <name type="scientific">Erythranthe guttata</name>
    <name type="common">Yellow monkey flower</name>
    <name type="synonym">Mimulus guttatus</name>
    <dbReference type="NCBI Taxonomy" id="4155"/>
    <lineage>
        <taxon>Eukaryota</taxon>
        <taxon>Viridiplantae</taxon>
        <taxon>Streptophyta</taxon>
        <taxon>Embryophyta</taxon>
        <taxon>Tracheophyta</taxon>
        <taxon>Spermatophyta</taxon>
        <taxon>Magnoliopsida</taxon>
        <taxon>eudicotyledons</taxon>
        <taxon>Gunneridae</taxon>
        <taxon>Pentapetalae</taxon>
        <taxon>asterids</taxon>
        <taxon>lamiids</taxon>
        <taxon>Lamiales</taxon>
        <taxon>Phrymaceae</taxon>
        <taxon>Erythranthe</taxon>
    </lineage>
</organism>
<evidence type="ECO:0000259" key="1">
    <source>
        <dbReference type="Pfam" id="PF08100"/>
    </source>
</evidence>
<dbReference type="GO" id="GO:0046983">
    <property type="term" value="F:protein dimerization activity"/>
    <property type="evidence" value="ECO:0007669"/>
    <property type="project" value="InterPro"/>
</dbReference>
<feature type="non-terminal residue" evidence="2">
    <location>
        <position position="209"/>
    </location>
</feature>
<dbReference type="InterPro" id="IPR036388">
    <property type="entry name" value="WH-like_DNA-bd_sf"/>
</dbReference>
<evidence type="ECO:0000313" key="3">
    <source>
        <dbReference type="Proteomes" id="UP000030748"/>
    </source>
</evidence>
<dbReference type="EMBL" id="KI630401">
    <property type="protein sequence ID" value="EYU40460.1"/>
    <property type="molecule type" value="Genomic_DNA"/>
</dbReference>
<feature type="domain" description="O-methyltransferase dimerisation" evidence="1">
    <location>
        <begin position="23"/>
        <end position="97"/>
    </location>
</feature>
<dbReference type="Pfam" id="PF08100">
    <property type="entry name" value="Dimerisation"/>
    <property type="match status" value="1"/>
</dbReference>
<dbReference type="AlphaFoldDB" id="A0A022RNG6"/>
<name>A0A022RNG6_ERYGU</name>
<evidence type="ECO:0000313" key="2">
    <source>
        <dbReference type="EMBL" id="EYU40460.1"/>
    </source>
</evidence>
<dbReference type="InterPro" id="IPR036390">
    <property type="entry name" value="WH_DNA-bd_sf"/>
</dbReference>
<proteinExistence type="predicted"/>
<dbReference type="InterPro" id="IPR012967">
    <property type="entry name" value="COMT_dimerisation"/>
</dbReference>
<dbReference type="STRING" id="4155.A0A022RNG6"/>
<sequence>MEAKSIQKINEEEEEAQAQVDIWEYVFGFTPMAVVKCAVELKIADILEINGGSMTHTDLSTALNCSPSILHRIMRYLIHRGFFKQNQESSQICYIQTERILRGSRGILTERTEDRRAYFGLGLPSESGSGTVGRELEHGGESVGATVSTVGTVVATVGTTVATVGATDPTATVPTVWVPALDEAEEILESDSHESKILTVCGGGGADFE</sequence>
<dbReference type="SUPFAM" id="SSF46785">
    <property type="entry name" value="Winged helix' DNA-binding domain"/>
    <property type="match status" value="1"/>
</dbReference>
<reference evidence="2 3" key="1">
    <citation type="journal article" date="2013" name="Proc. Natl. Acad. Sci. U.S.A.">
        <title>Fine-scale variation in meiotic recombination in Mimulus inferred from population shotgun sequencing.</title>
        <authorList>
            <person name="Hellsten U."/>
            <person name="Wright K.M."/>
            <person name="Jenkins J."/>
            <person name="Shu S."/>
            <person name="Yuan Y."/>
            <person name="Wessler S.R."/>
            <person name="Schmutz J."/>
            <person name="Willis J.H."/>
            <person name="Rokhsar D.S."/>
        </authorList>
    </citation>
    <scope>NUCLEOTIDE SEQUENCE [LARGE SCALE GENOMIC DNA]</scope>
    <source>
        <strain evidence="3">cv. DUN x IM62</strain>
    </source>
</reference>
<protein>
    <recommendedName>
        <fullName evidence="1">O-methyltransferase dimerisation domain-containing protein</fullName>
    </recommendedName>
</protein>